<protein>
    <submittedName>
        <fullName evidence="2">Uncharacterized protein</fullName>
    </submittedName>
</protein>
<gene>
    <name evidence="2" type="ORF">PPENT_87.1.T0080013</name>
</gene>
<keyword evidence="3" id="KW-1185">Reference proteome</keyword>
<dbReference type="Pfam" id="PF13879">
    <property type="entry name" value="Hmw_CFAP97"/>
    <property type="match status" value="1"/>
</dbReference>
<name>A0A8S1SIP2_9CILI</name>
<evidence type="ECO:0000313" key="2">
    <source>
        <dbReference type="EMBL" id="CAD8139267.1"/>
    </source>
</evidence>
<evidence type="ECO:0000313" key="3">
    <source>
        <dbReference type="Proteomes" id="UP000689195"/>
    </source>
</evidence>
<organism evidence="2 3">
    <name type="scientific">Paramecium pentaurelia</name>
    <dbReference type="NCBI Taxonomy" id="43138"/>
    <lineage>
        <taxon>Eukaryota</taxon>
        <taxon>Sar</taxon>
        <taxon>Alveolata</taxon>
        <taxon>Ciliophora</taxon>
        <taxon>Intramacronucleata</taxon>
        <taxon>Oligohymenophorea</taxon>
        <taxon>Peniculida</taxon>
        <taxon>Parameciidae</taxon>
        <taxon>Paramecium</taxon>
    </lineage>
</organism>
<accession>A0A8S1SIP2</accession>
<evidence type="ECO:0000256" key="1">
    <source>
        <dbReference type="ARBA" id="ARBA00008315"/>
    </source>
</evidence>
<reference evidence="2" key="1">
    <citation type="submission" date="2021-01" db="EMBL/GenBank/DDBJ databases">
        <authorList>
            <consortium name="Genoscope - CEA"/>
            <person name="William W."/>
        </authorList>
    </citation>
    <scope>NUCLEOTIDE SEQUENCE</scope>
</reference>
<dbReference type="AlphaFoldDB" id="A0A8S1SIP2"/>
<comment type="caution">
    <text evidence="2">The sequence shown here is derived from an EMBL/GenBank/DDBJ whole genome shotgun (WGS) entry which is preliminary data.</text>
</comment>
<proteinExistence type="inferred from homology"/>
<dbReference type="EMBL" id="CAJJDO010000008">
    <property type="protein sequence ID" value="CAD8139267.1"/>
    <property type="molecule type" value="Genomic_DNA"/>
</dbReference>
<dbReference type="InterPro" id="IPR029488">
    <property type="entry name" value="Hmw/CFAP97"/>
</dbReference>
<comment type="similarity">
    <text evidence="1">Belongs to the CFAP97 family.</text>
</comment>
<sequence>MIAPKYIEQNIINSVCQYERFKSHRERVQMIASDRSSSKKQFHMDSNKLQKIKTNQYNSKASIQQMRDKILYQENSKILDRIIKIKPSTRQHSASSIRSLNLPKRKKEAMKIVDENQKLMKRLQSTQGTFKNKDTLMRDFRRTQVSYFQNRQQIENFEDCIKSLTKKDQNQWPHLANLIIEIAY</sequence>
<dbReference type="Proteomes" id="UP000689195">
    <property type="component" value="Unassembled WGS sequence"/>
</dbReference>
<dbReference type="OrthoDB" id="291157at2759"/>